<evidence type="ECO:0000256" key="5">
    <source>
        <dbReference type="SAM" id="MobiDB-lite"/>
    </source>
</evidence>
<evidence type="ECO:0000256" key="2">
    <source>
        <dbReference type="ARBA" id="ARBA00023277"/>
    </source>
</evidence>
<dbReference type="SMART" id="SM00637">
    <property type="entry name" value="CBD_II"/>
    <property type="match status" value="1"/>
</dbReference>
<reference evidence="8 9" key="1">
    <citation type="submission" date="2020-11" db="EMBL/GenBank/DDBJ databases">
        <title>A novel isolate from a Black sea contaminated sediment with potential to produce alkanes: Plantactinospora alkalitolerans sp. nov.</title>
        <authorList>
            <person name="Carro L."/>
            <person name="Veyisoglu A."/>
            <person name="Guven K."/>
            <person name="Schumann P."/>
            <person name="Klenk H.-P."/>
            <person name="Sahin N."/>
        </authorList>
    </citation>
    <scope>NUCLEOTIDE SEQUENCE [LARGE SCALE GENOMIC DNA]</scope>
    <source>
        <strain evidence="8 9">S1510</strain>
    </source>
</reference>
<dbReference type="Pfam" id="PF00041">
    <property type="entry name" value="fn3"/>
    <property type="match status" value="2"/>
</dbReference>
<keyword evidence="9" id="KW-1185">Reference proteome</keyword>
<keyword evidence="2" id="KW-0119">Carbohydrate metabolism</keyword>
<proteinExistence type="predicted"/>
<gene>
    <name evidence="8" type="ORF">I0C86_24970</name>
</gene>
<feature type="domain" description="Fibronectin type-III" evidence="7">
    <location>
        <begin position="33"/>
        <end position="121"/>
    </location>
</feature>
<feature type="domain" description="Fibronectin type-III" evidence="7">
    <location>
        <begin position="130"/>
        <end position="221"/>
    </location>
</feature>
<comment type="caution">
    <text evidence="8">The sequence shown here is derived from an EMBL/GenBank/DDBJ whole genome shotgun (WGS) entry which is preliminary data.</text>
</comment>
<dbReference type="Gene3D" id="2.60.40.290">
    <property type="match status" value="1"/>
</dbReference>
<evidence type="ECO:0000259" key="7">
    <source>
        <dbReference type="PROSITE" id="PS50853"/>
    </source>
</evidence>
<dbReference type="EMBL" id="JADPUN010000222">
    <property type="protein sequence ID" value="MBF9132176.1"/>
    <property type="molecule type" value="Genomic_DNA"/>
</dbReference>
<evidence type="ECO:0000256" key="4">
    <source>
        <dbReference type="ARBA" id="ARBA00023326"/>
    </source>
</evidence>
<protein>
    <submittedName>
        <fullName evidence="8">Fibronectin type III domain-containing protein</fullName>
    </submittedName>
</protein>
<dbReference type="CDD" id="cd00063">
    <property type="entry name" value="FN3"/>
    <property type="match status" value="1"/>
</dbReference>
<keyword evidence="1" id="KW-0677">Repeat</keyword>
<dbReference type="SUPFAM" id="SSF49265">
    <property type="entry name" value="Fibronectin type III"/>
    <property type="match status" value="1"/>
</dbReference>
<dbReference type="PROSITE" id="PS50853">
    <property type="entry name" value="FN3"/>
    <property type="match status" value="2"/>
</dbReference>
<name>A0ABS0H136_9ACTN</name>
<dbReference type="PANTHER" id="PTHR46708">
    <property type="entry name" value="TENASCIN"/>
    <property type="match status" value="1"/>
</dbReference>
<feature type="region of interest" description="Disordered" evidence="5">
    <location>
        <begin position="108"/>
        <end position="135"/>
    </location>
</feature>
<dbReference type="InterPro" id="IPR008965">
    <property type="entry name" value="CBM2/CBM3_carb-bd_dom_sf"/>
</dbReference>
<feature type="signal peptide" evidence="6">
    <location>
        <begin position="1"/>
        <end position="19"/>
    </location>
</feature>
<dbReference type="InterPro" id="IPR036116">
    <property type="entry name" value="FN3_sf"/>
</dbReference>
<accession>A0ABS0H136</accession>
<dbReference type="InterPro" id="IPR050991">
    <property type="entry name" value="ECM_Regulatory_Proteins"/>
</dbReference>
<organism evidence="8 9">
    <name type="scientific">Plantactinospora alkalitolerans</name>
    <dbReference type="NCBI Taxonomy" id="2789879"/>
    <lineage>
        <taxon>Bacteria</taxon>
        <taxon>Bacillati</taxon>
        <taxon>Actinomycetota</taxon>
        <taxon>Actinomycetes</taxon>
        <taxon>Micromonosporales</taxon>
        <taxon>Micromonosporaceae</taxon>
        <taxon>Plantactinospora</taxon>
    </lineage>
</organism>
<evidence type="ECO:0000313" key="8">
    <source>
        <dbReference type="EMBL" id="MBF9132176.1"/>
    </source>
</evidence>
<evidence type="ECO:0000256" key="3">
    <source>
        <dbReference type="ARBA" id="ARBA00023295"/>
    </source>
</evidence>
<dbReference type="InterPro" id="IPR012291">
    <property type="entry name" value="CBM2_carb-bd_dom_sf"/>
</dbReference>
<feature type="chain" id="PRO_5045401306" evidence="6">
    <location>
        <begin position="20"/>
        <end position="325"/>
    </location>
</feature>
<keyword evidence="3" id="KW-0326">Glycosidase</keyword>
<dbReference type="InterPro" id="IPR013783">
    <property type="entry name" value="Ig-like_fold"/>
</dbReference>
<dbReference type="SUPFAM" id="SSF49384">
    <property type="entry name" value="Carbohydrate-binding domain"/>
    <property type="match status" value="1"/>
</dbReference>
<keyword evidence="6" id="KW-0732">Signal</keyword>
<dbReference type="RefSeq" id="WP_196203711.1">
    <property type="nucleotide sequence ID" value="NZ_JADPUN010000222.1"/>
</dbReference>
<dbReference type="Pfam" id="PF00553">
    <property type="entry name" value="CBM_2"/>
    <property type="match status" value="1"/>
</dbReference>
<dbReference type="PANTHER" id="PTHR46708:SF2">
    <property type="entry name" value="FIBRONECTIN TYPE-III DOMAIN-CONTAINING PROTEIN"/>
    <property type="match status" value="1"/>
</dbReference>
<sequence length="325" mass="34235">MVIRTGLAAALVALTTATAAGTVTPPDTTPPSVPGRPVATQVTETSALLTWRPSTDDTGVVEYEIWYLRDGGNGFHNNTRSPSYRFTGLTPDTSYTWMVRASDGRNQSGFSAPVTFRTDPAPHDTEPPSPPGAPLASDVTATTLTLTWAPSTDNASAPTYQLHADVEGTGSTPMVGGLPETSTRLTRLIPDLDYRFHLVARDVSGNISAPSPATGQRTAADPTASCRAGYRPATAGSPAAVLVTNTGPSPLSGWSVRFSFPGDQQLRYAPRVWAQHGRDVVLWWSGWSDEFSVGETENLGLDLVPGTPAAPPSGVTLNGVRCTES</sequence>
<evidence type="ECO:0000256" key="6">
    <source>
        <dbReference type="SAM" id="SignalP"/>
    </source>
</evidence>
<dbReference type="Gene3D" id="2.60.40.10">
    <property type="entry name" value="Immunoglobulins"/>
    <property type="match status" value="2"/>
</dbReference>
<evidence type="ECO:0000256" key="1">
    <source>
        <dbReference type="ARBA" id="ARBA00022737"/>
    </source>
</evidence>
<dbReference type="InterPro" id="IPR003961">
    <property type="entry name" value="FN3_dom"/>
</dbReference>
<keyword evidence="3" id="KW-0378">Hydrolase</keyword>
<dbReference type="SMART" id="SM00060">
    <property type="entry name" value="FN3"/>
    <property type="match status" value="2"/>
</dbReference>
<dbReference type="Proteomes" id="UP000638560">
    <property type="component" value="Unassembled WGS sequence"/>
</dbReference>
<evidence type="ECO:0000313" key="9">
    <source>
        <dbReference type="Proteomes" id="UP000638560"/>
    </source>
</evidence>
<dbReference type="InterPro" id="IPR001919">
    <property type="entry name" value="CBD2"/>
</dbReference>
<keyword evidence="4" id="KW-0624">Polysaccharide degradation</keyword>